<proteinExistence type="predicted"/>
<dbReference type="GO" id="GO:0010008">
    <property type="term" value="C:endosome membrane"/>
    <property type="evidence" value="ECO:0007669"/>
    <property type="project" value="TreeGrafter"/>
</dbReference>
<dbReference type="GO" id="GO:0006898">
    <property type="term" value="P:receptor-mediated endocytosis"/>
    <property type="evidence" value="ECO:0007669"/>
    <property type="project" value="TreeGrafter"/>
</dbReference>
<dbReference type="AlphaFoldDB" id="A0A445AW38"/>
<evidence type="ECO:0000313" key="1">
    <source>
        <dbReference type="EMBL" id="RYR30640.1"/>
    </source>
</evidence>
<dbReference type="GO" id="GO:0007032">
    <property type="term" value="P:endosome organization"/>
    <property type="evidence" value="ECO:0007669"/>
    <property type="project" value="InterPro"/>
</dbReference>
<dbReference type="Gene3D" id="3.20.20.140">
    <property type="entry name" value="Metal-dependent hydrolases"/>
    <property type="match status" value="1"/>
</dbReference>
<dbReference type="PANTHER" id="PTHR36983">
    <property type="entry name" value="DNAJ HOMOLOG SUBFAMILY C MEMBER 13"/>
    <property type="match status" value="1"/>
</dbReference>
<dbReference type="Proteomes" id="UP000289738">
    <property type="component" value="Chromosome B01"/>
</dbReference>
<dbReference type="EMBL" id="SDMP01000011">
    <property type="protein sequence ID" value="RYR30640.1"/>
    <property type="molecule type" value="Genomic_DNA"/>
</dbReference>
<organism evidence="1 2">
    <name type="scientific">Arachis hypogaea</name>
    <name type="common">Peanut</name>
    <dbReference type="NCBI Taxonomy" id="3818"/>
    <lineage>
        <taxon>Eukaryota</taxon>
        <taxon>Viridiplantae</taxon>
        <taxon>Streptophyta</taxon>
        <taxon>Embryophyta</taxon>
        <taxon>Tracheophyta</taxon>
        <taxon>Spermatophyta</taxon>
        <taxon>Magnoliopsida</taxon>
        <taxon>eudicotyledons</taxon>
        <taxon>Gunneridae</taxon>
        <taxon>Pentapetalae</taxon>
        <taxon>rosids</taxon>
        <taxon>fabids</taxon>
        <taxon>Fabales</taxon>
        <taxon>Fabaceae</taxon>
        <taxon>Papilionoideae</taxon>
        <taxon>50 kb inversion clade</taxon>
        <taxon>dalbergioids sensu lato</taxon>
        <taxon>Dalbergieae</taxon>
        <taxon>Pterocarpus clade</taxon>
        <taxon>Arachis</taxon>
    </lineage>
</organism>
<sequence>MAIVYEQHYKTVGPFSGTAYITVLLDRTDDRSLRHRPLFLLKALMKDLANVEAYVLVGACVLAVNLLTVVHEALERTAIPLQSNLIAATDFMEPLKEWMYIDKEDDAGEIVTPTPGVKRILSSPCCLPHIAQAILSGEPSIVEAAAALLKAIVTRNPKAMIRLYSTSAFYFALAYPGSNLLSIGQLFTVTLVHQGFHGGEEAAVSASLPLAKRSVLGGLLPESLLYVLKRSGPAAFAAAMVSDSDTPEIIWTHKMRAENLIRQVVEDFASEKVVYLELRTTPKKNYSQGMSKRSYVEAVLEGIRSVSSVDVALIPYIEDPRNLLESLHAATNDKCDGNSRKKIFVRLLLSADRRETTEATMETVGTLQSILLRAYSLLRVSPSASFTQPKVGFRFGEFQQIPLFFLSKFCCCNT</sequence>
<accession>A0A445AW38</accession>
<evidence type="ECO:0000313" key="2">
    <source>
        <dbReference type="Proteomes" id="UP000289738"/>
    </source>
</evidence>
<dbReference type="PANTHER" id="PTHR36983:SF2">
    <property type="entry name" value="DNAJ HOMOLOG SUBFAMILY C MEMBER 13"/>
    <property type="match status" value="1"/>
</dbReference>
<keyword evidence="2" id="KW-1185">Reference proteome</keyword>
<gene>
    <name evidence="1" type="ORF">Ahy_B01g055382</name>
</gene>
<reference evidence="1 2" key="1">
    <citation type="submission" date="2019-01" db="EMBL/GenBank/DDBJ databases">
        <title>Sequencing of cultivated peanut Arachis hypogaea provides insights into genome evolution and oil improvement.</title>
        <authorList>
            <person name="Chen X."/>
        </authorList>
    </citation>
    <scope>NUCLEOTIDE SEQUENCE [LARGE SCALE GENOMIC DNA]</scope>
    <source>
        <strain evidence="2">cv. Fuhuasheng</strain>
        <tissue evidence="1">Leaves</tissue>
    </source>
</reference>
<comment type="caution">
    <text evidence="1">The sequence shown here is derived from an EMBL/GenBank/DDBJ whole genome shotgun (WGS) entry which is preliminary data.</text>
</comment>
<dbReference type="InterPro" id="IPR044978">
    <property type="entry name" value="GRV2/DNAJC13"/>
</dbReference>
<dbReference type="GO" id="GO:2000641">
    <property type="term" value="P:regulation of early endosome to late endosome transport"/>
    <property type="evidence" value="ECO:0007669"/>
    <property type="project" value="InterPro"/>
</dbReference>
<dbReference type="STRING" id="3818.A0A445AW38"/>
<protein>
    <submittedName>
        <fullName evidence="1">Uncharacterized protein</fullName>
    </submittedName>
</protein>
<name>A0A445AW38_ARAHY</name>